<dbReference type="SMART" id="SM00450">
    <property type="entry name" value="RHOD"/>
    <property type="match status" value="1"/>
</dbReference>
<evidence type="ECO:0000259" key="11">
    <source>
        <dbReference type="PROSITE" id="PS50206"/>
    </source>
</evidence>
<keyword evidence="3" id="KW-0963">Cytoplasm</keyword>
<feature type="domain" description="Rhodanese" evidence="11">
    <location>
        <begin position="212"/>
        <end position="309"/>
    </location>
</feature>
<organism evidence="12">
    <name type="scientific">Nannochloropsis gaditana (strain CCMP526)</name>
    <name type="common">Green microalga</name>
    <name type="synonym">Microchloropsis gaditana</name>
    <dbReference type="NCBI Taxonomy" id="1093141"/>
    <lineage>
        <taxon>Eukaryota</taxon>
        <taxon>Sar</taxon>
        <taxon>Stramenopiles</taxon>
        <taxon>Ochrophyta</taxon>
        <taxon>Eustigmatophyceae</taxon>
        <taxon>Eustigmatales</taxon>
        <taxon>Monodopsidaceae</taxon>
        <taxon>Nannochloropsis</taxon>
    </lineage>
</organism>
<dbReference type="PROSITE" id="PS50206">
    <property type="entry name" value="RHODANESE_3"/>
    <property type="match status" value="1"/>
</dbReference>
<evidence type="ECO:0000256" key="2">
    <source>
        <dbReference type="ARBA" id="ARBA00007656"/>
    </source>
</evidence>
<dbReference type="GO" id="GO:0003755">
    <property type="term" value="F:peptidyl-prolyl cis-trans isomerase activity"/>
    <property type="evidence" value="ECO:0007669"/>
    <property type="project" value="UniProtKB-KW"/>
</dbReference>
<evidence type="ECO:0000256" key="6">
    <source>
        <dbReference type="ARBA" id="ARBA00043072"/>
    </source>
</evidence>
<evidence type="ECO:0000256" key="7">
    <source>
        <dbReference type="ARBA" id="ARBA00046231"/>
    </source>
</evidence>
<evidence type="ECO:0000313" key="12">
    <source>
        <dbReference type="EMBL" id="AFJ69347.1"/>
    </source>
</evidence>
<evidence type="ECO:0000256" key="3">
    <source>
        <dbReference type="ARBA" id="ARBA00022490"/>
    </source>
</evidence>
<keyword evidence="9" id="KW-0732">Signal</keyword>
<feature type="signal peptide" evidence="9">
    <location>
        <begin position="1"/>
        <end position="26"/>
    </location>
</feature>
<feature type="chain" id="PRO_5007918955" description="Peptidyl-prolyl cis-trans isomerase C" evidence="9">
    <location>
        <begin position="27"/>
        <end position="311"/>
    </location>
</feature>
<evidence type="ECO:0000259" key="10">
    <source>
        <dbReference type="PROSITE" id="PS50198"/>
    </source>
</evidence>
<dbReference type="Pfam" id="PF13616">
    <property type="entry name" value="Rotamase_3"/>
    <property type="match status" value="1"/>
</dbReference>
<dbReference type="EMBL" id="JU980284">
    <property type="protein sequence ID" value="AFJ69347.1"/>
    <property type="molecule type" value="mRNA"/>
</dbReference>
<comment type="subcellular location">
    <subcellularLocation>
        <location evidence="1">Cytoplasm</location>
    </subcellularLocation>
</comment>
<evidence type="ECO:0000256" key="9">
    <source>
        <dbReference type="SAM" id="SignalP"/>
    </source>
</evidence>
<dbReference type="InterPro" id="IPR052204">
    <property type="entry name" value="PpiC/parvulin_rotamase"/>
</dbReference>
<dbReference type="PROSITE" id="PS01096">
    <property type="entry name" value="PPIC_PPIASE_1"/>
    <property type="match status" value="1"/>
</dbReference>
<dbReference type="AlphaFoldDB" id="I2CR14"/>
<comment type="similarity">
    <text evidence="2">Belongs to the PpiC/parvulin rotamase family.</text>
</comment>
<dbReference type="InterPro" id="IPR023058">
    <property type="entry name" value="PPIase_PpiC_CS"/>
</dbReference>
<keyword evidence="8" id="KW-0697">Rotamase</keyword>
<reference evidence="12" key="1">
    <citation type="journal article" date="2012" name="Bioengineered">
        <title>Additional insights into the genome of the oleaginous model alga Nannochloropsis gaditana.</title>
        <authorList>
            <person name="Jinkerson R.E."/>
            <person name="Radakovits R."/>
            <person name="Posewitz M.C."/>
        </authorList>
    </citation>
    <scope>NUCLEOTIDE SEQUENCE</scope>
    <source>
        <strain evidence="12">CCMP526</strain>
    </source>
</reference>
<gene>
    <name evidence="12" type="ORF">NGATSA_3014400</name>
</gene>
<keyword evidence="8 12" id="KW-0413">Isomerase</keyword>
<dbReference type="GO" id="GO:0005737">
    <property type="term" value="C:cytoplasm"/>
    <property type="evidence" value="ECO:0007669"/>
    <property type="project" value="UniProtKB-SubCell"/>
</dbReference>
<dbReference type="InterPro" id="IPR036873">
    <property type="entry name" value="Rhodanese-like_dom_sf"/>
</dbReference>
<evidence type="ECO:0000256" key="8">
    <source>
        <dbReference type="PROSITE-ProRule" id="PRU00278"/>
    </source>
</evidence>
<dbReference type="InterPro" id="IPR000297">
    <property type="entry name" value="PPIase_PpiC"/>
</dbReference>
<reference evidence="12" key="2">
    <citation type="journal article" date="2012" name="Nat. Commun.">
        <title>Draft genome sequence and genetic transformation of the oleaginous alga Nannochloropis gaditana.</title>
        <authorList>
            <person name="Radakovits R."/>
            <person name="Jinkerson R.E."/>
            <person name="Fuerstenberg S.I."/>
            <person name="Tae H."/>
            <person name="Settlage R.E."/>
            <person name="Boore J.L."/>
            <person name="Posewitz M.C."/>
        </authorList>
    </citation>
    <scope>NUCLEOTIDE SEQUENCE</scope>
    <source>
        <strain evidence="12">CCMP526</strain>
    </source>
</reference>
<accession>I2CR14</accession>
<dbReference type="InterPro" id="IPR001763">
    <property type="entry name" value="Rhodanese-like_dom"/>
</dbReference>
<proteinExistence type="evidence at transcript level"/>
<dbReference type="Gene3D" id="3.40.250.10">
    <property type="entry name" value="Rhodanese-like domain"/>
    <property type="match status" value="1"/>
</dbReference>
<evidence type="ECO:0000256" key="1">
    <source>
        <dbReference type="ARBA" id="ARBA00004496"/>
    </source>
</evidence>
<feature type="domain" description="PpiC" evidence="10">
    <location>
        <begin position="101"/>
        <end position="189"/>
    </location>
</feature>
<dbReference type="SUPFAM" id="SSF54534">
    <property type="entry name" value="FKBP-like"/>
    <property type="match status" value="1"/>
</dbReference>
<sequence>MPFSAPHRHPLSFCLVLWMLISCSMRLRPSVAFTTRALRPQPKHHRGVPTFSIARVHPVKLTFLHTYRPATAGGTSVERTSWRSTAIRFMASTSTTPPDPRVKVRAAHILVKSEEEADALMAVLENGADFAELAMVESDCPSRKQGGDLGWFGPGQMVPAFEEVCFNNPVGALAKVQTEFGYHIIQVNGKATAPGDWHPSQLGDLVAGGQEGREEVQLIDVREPDELLRAEIKGAGFLNLPLSQFAEWRPKILSGELLDKNKKTVVLCHHGGRSMQFASFLTSQAGFTEVYNLSGGIHMYAQLVDSRIPTY</sequence>
<dbReference type="Pfam" id="PF00581">
    <property type="entry name" value="Rhodanese"/>
    <property type="match status" value="1"/>
</dbReference>
<dbReference type="SUPFAM" id="SSF52821">
    <property type="entry name" value="Rhodanese/Cell cycle control phosphatase"/>
    <property type="match status" value="1"/>
</dbReference>
<dbReference type="InterPro" id="IPR046357">
    <property type="entry name" value="PPIase_dom_sf"/>
</dbReference>
<dbReference type="Gene3D" id="3.10.50.40">
    <property type="match status" value="1"/>
</dbReference>
<evidence type="ECO:0000256" key="4">
    <source>
        <dbReference type="ARBA" id="ARBA00040926"/>
    </source>
</evidence>
<dbReference type="PANTHER" id="PTHR43629">
    <property type="entry name" value="PEPTIDYL-PROLYL CIS-TRANS ISOMERASE"/>
    <property type="match status" value="1"/>
</dbReference>
<comment type="function">
    <text evidence="7">PPIases accelerate the folding of proteins. It prefers amino acid residues with hydrophobic side chains like leucine and phenylalanine in the P1 position of the peptides substrates.</text>
</comment>
<evidence type="ECO:0000256" key="5">
    <source>
        <dbReference type="ARBA" id="ARBA00041926"/>
    </source>
</evidence>
<name>I2CR14_NANGC</name>
<dbReference type="PROSITE" id="PS50198">
    <property type="entry name" value="PPIC_PPIASE_2"/>
    <property type="match status" value="1"/>
</dbReference>
<dbReference type="PANTHER" id="PTHR43629:SF2">
    <property type="entry name" value="RHODANESE-LIKE_PPIC DOMAIN-CONTAINING PROTEIN 12, CHLOROPLASTIC"/>
    <property type="match status" value="1"/>
</dbReference>
<protein>
    <recommendedName>
        <fullName evidence="4">Peptidyl-prolyl cis-trans isomerase C</fullName>
    </recommendedName>
    <alternativeName>
        <fullName evidence="6">Parvulin</fullName>
    </alternativeName>
    <alternativeName>
        <fullName evidence="5">Rotamase C</fullName>
    </alternativeName>
</protein>